<dbReference type="PANTHER" id="PTHR46558:SF4">
    <property type="entry name" value="DNA-BIDING PHAGE PROTEIN"/>
    <property type="match status" value="1"/>
</dbReference>
<sequence length="306" mass="34835">MTFAEKLKELRKQKGISQEQLAEKIYVSRQAITKWESGNGIPDIENLISISNLFNESLDSLLSEEKSLISKHEFLYESRTEYDFDSPKKIDLRLGTAHEVIIEKTKDEKILVIAASNKLSYLAQQVKVKIVENKKRMDVVVKHSADLSDIAAEENLFILIKIPERFVADVELTSELENLKIRDITFDAIEFDGKAKFVSVTNACGHVELNTNSNLNIQVKAAKGKLDLNQIHAVSKIRFDENQKYYLKNAGRFTRFIDSNSNILIGKRNLEDPSEATDLIVELNGWKSEAQILNTEQEKENESDSE</sequence>
<dbReference type="PROSITE" id="PS50943">
    <property type="entry name" value="HTH_CROC1"/>
    <property type="match status" value="1"/>
</dbReference>
<dbReference type="CDD" id="cd00093">
    <property type="entry name" value="HTH_XRE"/>
    <property type="match status" value="1"/>
</dbReference>
<dbReference type="RefSeq" id="WP_074643572.1">
    <property type="nucleotide sequence ID" value="NZ_FOFU01000005.1"/>
</dbReference>
<evidence type="ECO:0000256" key="1">
    <source>
        <dbReference type="ARBA" id="ARBA00023125"/>
    </source>
</evidence>
<dbReference type="Proteomes" id="UP000182360">
    <property type="component" value="Unassembled WGS sequence"/>
</dbReference>
<dbReference type="Gene3D" id="1.10.260.40">
    <property type="entry name" value="lambda repressor-like DNA-binding domains"/>
    <property type="match status" value="1"/>
</dbReference>
<protein>
    <submittedName>
        <fullName evidence="3">DNA-binding transcriptional regulator, XRE-family HTH domain</fullName>
    </submittedName>
</protein>
<dbReference type="AlphaFoldDB" id="A0A1H9GHN5"/>
<dbReference type="OrthoDB" id="9801008at2"/>
<name>A0A1H9GHN5_9SPIR</name>
<dbReference type="InterPro" id="IPR001387">
    <property type="entry name" value="Cro/C1-type_HTH"/>
</dbReference>
<dbReference type="PANTHER" id="PTHR46558">
    <property type="entry name" value="TRACRIPTIONAL REGULATORY PROTEIN-RELATED-RELATED"/>
    <property type="match status" value="1"/>
</dbReference>
<dbReference type="InterPro" id="IPR010982">
    <property type="entry name" value="Lambda_DNA-bd_dom_sf"/>
</dbReference>
<reference evidence="3 4" key="1">
    <citation type="submission" date="2016-10" db="EMBL/GenBank/DDBJ databases">
        <authorList>
            <person name="de Groot N.N."/>
        </authorList>
    </citation>
    <scope>NUCLEOTIDE SEQUENCE [LARGE SCALE GENOMIC DNA]</scope>
    <source>
        <strain evidence="3 4">B25</strain>
    </source>
</reference>
<evidence type="ECO:0000313" key="4">
    <source>
        <dbReference type="Proteomes" id="UP000182360"/>
    </source>
</evidence>
<dbReference type="GO" id="GO:0003677">
    <property type="term" value="F:DNA binding"/>
    <property type="evidence" value="ECO:0007669"/>
    <property type="project" value="UniProtKB-KW"/>
</dbReference>
<feature type="domain" description="HTH cro/C1-type" evidence="2">
    <location>
        <begin position="7"/>
        <end position="61"/>
    </location>
</feature>
<evidence type="ECO:0000313" key="3">
    <source>
        <dbReference type="EMBL" id="SEQ49549.1"/>
    </source>
</evidence>
<accession>A0A1H9GHN5</accession>
<dbReference type="SMART" id="SM00530">
    <property type="entry name" value="HTH_XRE"/>
    <property type="match status" value="1"/>
</dbReference>
<keyword evidence="4" id="KW-1185">Reference proteome</keyword>
<gene>
    <name evidence="3" type="ORF">SAMN04487977_1052</name>
</gene>
<dbReference type="EMBL" id="FOFU01000005">
    <property type="protein sequence ID" value="SEQ49549.1"/>
    <property type="molecule type" value="Genomic_DNA"/>
</dbReference>
<organism evidence="3 4">
    <name type="scientific">Treponema bryantii</name>
    <dbReference type="NCBI Taxonomy" id="163"/>
    <lineage>
        <taxon>Bacteria</taxon>
        <taxon>Pseudomonadati</taxon>
        <taxon>Spirochaetota</taxon>
        <taxon>Spirochaetia</taxon>
        <taxon>Spirochaetales</taxon>
        <taxon>Treponemataceae</taxon>
        <taxon>Treponema</taxon>
    </lineage>
</organism>
<evidence type="ECO:0000259" key="2">
    <source>
        <dbReference type="PROSITE" id="PS50943"/>
    </source>
</evidence>
<dbReference type="Pfam" id="PF01381">
    <property type="entry name" value="HTH_3"/>
    <property type="match status" value="1"/>
</dbReference>
<proteinExistence type="predicted"/>
<keyword evidence="1 3" id="KW-0238">DNA-binding</keyword>
<dbReference type="SUPFAM" id="SSF47413">
    <property type="entry name" value="lambda repressor-like DNA-binding domains"/>
    <property type="match status" value="1"/>
</dbReference>